<evidence type="ECO:0000313" key="3">
    <source>
        <dbReference type="Proteomes" id="UP001240678"/>
    </source>
</evidence>
<proteinExistence type="predicted"/>
<feature type="non-terminal residue" evidence="2">
    <location>
        <position position="1"/>
    </location>
</feature>
<feature type="compositionally biased region" description="Basic residues" evidence="1">
    <location>
        <begin position="55"/>
        <end position="73"/>
    </location>
</feature>
<sequence>SSPLSTPDTCKPSHCNPSSNDKLPAYRTFLKHIFAIEQRPHNTHTRQQQPLWSTRRQKKRRRKKNEKSDRHPRRWQEIQTRSRPVTSGPHPAPKARADPRNTALAHFRTSDDTRPLPPSRPHLSVPSFPPLEILYSRSACCLFIDWTDLVACSFFQSNQRTKYGRFLRPLALCVCLRRPSFFSRQPPSVDPTLPFDKSQTACPPIIITPAEPNTGILSPPS</sequence>
<evidence type="ECO:0000313" key="2">
    <source>
        <dbReference type="EMBL" id="KAK1527443.1"/>
    </source>
</evidence>
<accession>A0AAI9YXI0</accession>
<dbReference type="GeneID" id="85339415"/>
<protein>
    <submittedName>
        <fullName evidence="2">Uncharacterized protein</fullName>
    </submittedName>
</protein>
<name>A0AAI9YXI0_9PEZI</name>
<dbReference type="Proteomes" id="UP001240678">
    <property type="component" value="Unassembled WGS sequence"/>
</dbReference>
<feature type="compositionally biased region" description="Polar residues" evidence="1">
    <location>
        <begin position="45"/>
        <end position="54"/>
    </location>
</feature>
<dbReference type="EMBL" id="MOOE01000007">
    <property type="protein sequence ID" value="KAK1527443.1"/>
    <property type="molecule type" value="Genomic_DNA"/>
</dbReference>
<dbReference type="RefSeq" id="XP_060313760.1">
    <property type="nucleotide sequence ID" value="XM_060455868.1"/>
</dbReference>
<organism evidence="2 3">
    <name type="scientific">Colletotrichum costaricense</name>
    <dbReference type="NCBI Taxonomy" id="1209916"/>
    <lineage>
        <taxon>Eukaryota</taxon>
        <taxon>Fungi</taxon>
        <taxon>Dikarya</taxon>
        <taxon>Ascomycota</taxon>
        <taxon>Pezizomycotina</taxon>
        <taxon>Sordariomycetes</taxon>
        <taxon>Hypocreomycetidae</taxon>
        <taxon>Glomerellales</taxon>
        <taxon>Glomerellaceae</taxon>
        <taxon>Colletotrichum</taxon>
        <taxon>Colletotrichum acutatum species complex</taxon>
    </lineage>
</organism>
<feature type="region of interest" description="Disordered" evidence="1">
    <location>
        <begin position="37"/>
        <end position="101"/>
    </location>
</feature>
<feature type="region of interest" description="Disordered" evidence="1">
    <location>
        <begin position="1"/>
        <end position="23"/>
    </location>
</feature>
<evidence type="ECO:0000256" key="1">
    <source>
        <dbReference type="SAM" id="MobiDB-lite"/>
    </source>
</evidence>
<reference evidence="2 3" key="1">
    <citation type="submission" date="2016-10" db="EMBL/GenBank/DDBJ databases">
        <title>The genome sequence of Colletotrichum fioriniae PJ7.</title>
        <authorList>
            <person name="Baroncelli R."/>
        </authorList>
    </citation>
    <scope>NUCLEOTIDE SEQUENCE [LARGE SCALE GENOMIC DNA]</scope>
    <source>
        <strain evidence="2 3">IMI 309622</strain>
    </source>
</reference>
<keyword evidence="3" id="KW-1185">Reference proteome</keyword>
<gene>
    <name evidence="2" type="ORF">CCOS01_07705</name>
</gene>
<dbReference type="AlphaFoldDB" id="A0AAI9YXI0"/>
<comment type="caution">
    <text evidence="2">The sequence shown here is derived from an EMBL/GenBank/DDBJ whole genome shotgun (WGS) entry which is preliminary data.</text>
</comment>